<keyword evidence="2" id="KW-1185">Reference proteome</keyword>
<sequence>MTNADEKGLSEKATRELEAQIPLMASIATRQAYERAKSTGQTVVVSRNGFIVAELADGSEHILGVSLPRRKVKVGIPFKLGAGARRAGA</sequence>
<organism evidence="1 2">
    <name type="scientific">Stutzerimonas zhaodongensis</name>
    <dbReference type="NCBI Taxonomy" id="1176257"/>
    <lineage>
        <taxon>Bacteria</taxon>
        <taxon>Pseudomonadati</taxon>
        <taxon>Pseudomonadota</taxon>
        <taxon>Gammaproteobacteria</taxon>
        <taxon>Pseudomonadales</taxon>
        <taxon>Pseudomonadaceae</taxon>
        <taxon>Stutzerimonas</taxon>
    </lineage>
</organism>
<accession>A0A3M2HFH1</accession>
<reference evidence="1 2" key="1">
    <citation type="submission" date="2018-10" db="EMBL/GenBank/DDBJ databases">
        <title>Pseudomonas zhaodongensis NEAU-ST5-21(T) genome.</title>
        <authorList>
            <person name="Peng J."/>
            <person name="Liu Z.-P."/>
        </authorList>
    </citation>
    <scope>NUCLEOTIDE SEQUENCE [LARGE SCALE GENOMIC DNA]</scope>
    <source>
        <strain evidence="1 2">NEAU-ST5-21</strain>
    </source>
</reference>
<proteinExistence type="predicted"/>
<dbReference type="AlphaFoldDB" id="A0A3M2HFH1"/>
<evidence type="ECO:0000313" key="2">
    <source>
        <dbReference type="Proteomes" id="UP000269774"/>
    </source>
</evidence>
<comment type="caution">
    <text evidence="1">The sequence shown here is derived from an EMBL/GenBank/DDBJ whole genome shotgun (WGS) entry which is preliminary data.</text>
</comment>
<dbReference type="RefSeq" id="WP_122168795.1">
    <property type="nucleotide sequence ID" value="NZ_JAMOIB010000012.1"/>
</dbReference>
<dbReference type="Proteomes" id="UP000269774">
    <property type="component" value="Unassembled WGS sequence"/>
</dbReference>
<gene>
    <name evidence="1" type="ORF">EA797_20635</name>
</gene>
<protein>
    <submittedName>
        <fullName evidence="1">Uncharacterized protein</fullName>
    </submittedName>
</protein>
<dbReference type="EMBL" id="RFFM01000009">
    <property type="protein sequence ID" value="RMH87708.1"/>
    <property type="molecule type" value="Genomic_DNA"/>
</dbReference>
<dbReference type="OrthoDB" id="7009168at2"/>
<evidence type="ECO:0000313" key="1">
    <source>
        <dbReference type="EMBL" id="RMH87708.1"/>
    </source>
</evidence>
<name>A0A3M2HFH1_9GAMM</name>